<reference evidence="5 6" key="1">
    <citation type="submission" date="2016-06" db="EMBL/GenBank/DDBJ databases">
        <title>Draft genome sequence of Flavobacterium succinicans strain DD5b.</title>
        <authorList>
            <person name="Poehlein A."/>
            <person name="Daniel R."/>
            <person name="Simeonova D.D."/>
        </authorList>
    </citation>
    <scope>NUCLEOTIDE SEQUENCE [LARGE SCALE GENOMIC DNA]</scope>
    <source>
        <strain evidence="5 6">DD5b</strain>
    </source>
</reference>
<keyword evidence="6" id="KW-1185">Reference proteome</keyword>
<feature type="chain" id="PRO_5008286697" evidence="4">
    <location>
        <begin position="23"/>
        <end position="449"/>
    </location>
</feature>
<dbReference type="Gene3D" id="1.25.40.10">
    <property type="entry name" value="Tetratricopeptide repeat domain"/>
    <property type="match status" value="3"/>
</dbReference>
<keyword evidence="5" id="KW-0645">Protease</keyword>
<dbReference type="SUPFAM" id="SSF48452">
    <property type="entry name" value="TPR-like"/>
    <property type="match status" value="2"/>
</dbReference>
<dbReference type="GO" id="GO:0006508">
    <property type="term" value="P:proteolysis"/>
    <property type="evidence" value="ECO:0007669"/>
    <property type="project" value="UniProtKB-KW"/>
</dbReference>
<dbReference type="PATRIC" id="fig|29536.5.peg.2192"/>
<evidence type="ECO:0000256" key="1">
    <source>
        <dbReference type="ARBA" id="ARBA00022737"/>
    </source>
</evidence>
<feature type="repeat" description="TPR" evidence="3">
    <location>
        <begin position="308"/>
        <end position="341"/>
    </location>
</feature>
<comment type="caution">
    <text evidence="5">The sequence shown here is derived from an EMBL/GenBank/DDBJ whole genome shotgun (WGS) entry which is preliminary data.</text>
</comment>
<sequence>MNRSIVAFLFMGFFGIPTFVQAQAEPEEIAMATNEFQDSFYEALKQKGIENYDKAIVALEKCLKSQPDDATIHYELGKNYLALKNYESAYASFEKATAIDPKNKWFWVGMYDVTYATKNYTNGIIVLNQLIVLDPKFKEDLVSLYMATTQYDKALDLINQLNETVGKSDQREAYKIRILSQGKYQNTEIDHLIAQIEKFPKEESNYIDLIYRYSKNNEVEKMLEVAKKLEREIPTSEWAQVSLFKFHIEKNDGPKAVQSMNVVLASKKIDTKIKHRVLNEFLLFAGKNPQYDADLEKAITMLEADPTVPVAKEVGNFYYNKKQWEKAAKYYEKALATDPNLPLETPILLLQSYTEMKQFEVLSKKAQSLLERYPSQPHFYYYAGLGYNQLQQFKKAKDVLETGIDYVIENPVLETNFYIQLGETFNGLGDMAKKDFFFFKANQLVKEKK</sequence>
<dbReference type="PROSITE" id="PS50005">
    <property type="entry name" value="TPR"/>
    <property type="match status" value="2"/>
</dbReference>
<dbReference type="Pfam" id="PF14559">
    <property type="entry name" value="TPR_19"/>
    <property type="match status" value="1"/>
</dbReference>
<dbReference type="InterPro" id="IPR011990">
    <property type="entry name" value="TPR-like_helical_dom_sf"/>
</dbReference>
<evidence type="ECO:0000313" key="5">
    <source>
        <dbReference type="EMBL" id="OAZ03308.1"/>
    </source>
</evidence>
<dbReference type="PROSITE" id="PS50293">
    <property type="entry name" value="TPR_REGION"/>
    <property type="match status" value="1"/>
</dbReference>
<dbReference type="EMBL" id="JMTM01000060">
    <property type="protein sequence ID" value="OAZ03308.1"/>
    <property type="molecule type" value="Genomic_DNA"/>
</dbReference>
<feature type="signal peptide" evidence="4">
    <location>
        <begin position="1"/>
        <end position="22"/>
    </location>
</feature>
<protein>
    <submittedName>
        <fullName evidence="5">Beta-barrel assembly-enhancing protease</fullName>
    </submittedName>
</protein>
<keyword evidence="1" id="KW-0677">Repeat</keyword>
<dbReference type="AlphaFoldDB" id="A0A199XNJ5"/>
<accession>A0A199XNJ5</accession>
<dbReference type="OrthoDB" id="1465784at2"/>
<dbReference type="Pfam" id="PF07719">
    <property type="entry name" value="TPR_2"/>
    <property type="match status" value="1"/>
</dbReference>
<dbReference type="PANTHER" id="PTHR12558">
    <property type="entry name" value="CELL DIVISION CYCLE 16,23,27"/>
    <property type="match status" value="1"/>
</dbReference>
<keyword evidence="4" id="KW-0732">Signal</keyword>
<dbReference type="Proteomes" id="UP000093807">
    <property type="component" value="Unassembled WGS sequence"/>
</dbReference>
<dbReference type="SMART" id="SM00028">
    <property type="entry name" value="TPR"/>
    <property type="match status" value="4"/>
</dbReference>
<gene>
    <name evidence="5" type="primary">bepA_3</name>
    <name evidence="5" type="ORF">FLB_20950</name>
</gene>
<dbReference type="GO" id="GO:0008233">
    <property type="term" value="F:peptidase activity"/>
    <property type="evidence" value="ECO:0007669"/>
    <property type="project" value="UniProtKB-KW"/>
</dbReference>
<dbReference type="RefSeq" id="WP_064715892.1">
    <property type="nucleotide sequence ID" value="NZ_JMTM01000060.1"/>
</dbReference>
<evidence type="ECO:0000256" key="4">
    <source>
        <dbReference type="SAM" id="SignalP"/>
    </source>
</evidence>
<dbReference type="InterPro" id="IPR013105">
    <property type="entry name" value="TPR_2"/>
</dbReference>
<evidence type="ECO:0000256" key="3">
    <source>
        <dbReference type="PROSITE-ProRule" id="PRU00339"/>
    </source>
</evidence>
<evidence type="ECO:0000256" key="2">
    <source>
        <dbReference type="ARBA" id="ARBA00022803"/>
    </source>
</evidence>
<evidence type="ECO:0000313" key="6">
    <source>
        <dbReference type="Proteomes" id="UP000093807"/>
    </source>
</evidence>
<dbReference type="InterPro" id="IPR019734">
    <property type="entry name" value="TPR_rpt"/>
</dbReference>
<name>A0A199XNJ5_9FLAO</name>
<feature type="repeat" description="TPR" evidence="3">
    <location>
        <begin position="70"/>
        <end position="103"/>
    </location>
</feature>
<dbReference type="PANTHER" id="PTHR12558:SF13">
    <property type="entry name" value="CELL DIVISION CYCLE PROTEIN 27 HOMOLOG"/>
    <property type="match status" value="1"/>
</dbReference>
<keyword evidence="2 3" id="KW-0802">TPR repeat</keyword>
<proteinExistence type="predicted"/>
<organism evidence="5 6">
    <name type="scientific">Flavobacterium succinicans</name>
    <dbReference type="NCBI Taxonomy" id="29536"/>
    <lineage>
        <taxon>Bacteria</taxon>
        <taxon>Pseudomonadati</taxon>
        <taxon>Bacteroidota</taxon>
        <taxon>Flavobacteriia</taxon>
        <taxon>Flavobacteriales</taxon>
        <taxon>Flavobacteriaceae</taxon>
        <taxon>Flavobacterium</taxon>
    </lineage>
</organism>
<keyword evidence="5" id="KW-0378">Hydrolase</keyword>